<feature type="non-terminal residue" evidence="1">
    <location>
        <position position="1"/>
    </location>
</feature>
<name>A0A382R2D1_9ZZZZ</name>
<dbReference type="EMBL" id="UINC01118650">
    <property type="protein sequence ID" value="SVC91914.1"/>
    <property type="molecule type" value="Genomic_DNA"/>
</dbReference>
<sequence>VLTKETMPKNAAIIESEPKVRLPNIRF</sequence>
<gene>
    <name evidence="1" type="ORF">METZ01_LOCUS344768</name>
</gene>
<evidence type="ECO:0000313" key="1">
    <source>
        <dbReference type="EMBL" id="SVC91914.1"/>
    </source>
</evidence>
<organism evidence="1">
    <name type="scientific">marine metagenome</name>
    <dbReference type="NCBI Taxonomy" id="408172"/>
    <lineage>
        <taxon>unclassified sequences</taxon>
        <taxon>metagenomes</taxon>
        <taxon>ecological metagenomes</taxon>
    </lineage>
</organism>
<accession>A0A382R2D1</accession>
<proteinExistence type="predicted"/>
<dbReference type="AlphaFoldDB" id="A0A382R2D1"/>
<reference evidence="1" key="1">
    <citation type="submission" date="2018-05" db="EMBL/GenBank/DDBJ databases">
        <authorList>
            <person name="Lanie J.A."/>
            <person name="Ng W.-L."/>
            <person name="Kazmierczak K.M."/>
            <person name="Andrzejewski T.M."/>
            <person name="Davidsen T.M."/>
            <person name="Wayne K.J."/>
            <person name="Tettelin H."/>
            <person name="Glass J.I."/>
            <person name="Rusch D."/>
            <person name="Podicherti R."/>
            <person name="Tsui H.-C.T."/>
            <person name="Winkler M.E."/>
        </authorList>
    </citation>
    <scope>NUCLEOTIDE SEQUENCE</scope>
</reference>
<protein>
    <submittedName>
        <fullName evidence="1">Uncharacterized protein</fullName>
    </submittedName>
</protein>